<evidence type="ECO:0000256" key="4">
    <source>
        <dbReference type="ARBA" id="ARBA00023235"/>
    </source>
</evidence>
<dbReference type="RefSeq" id="WP_031572695.1">
    <property type="nucleotide sequence ID" value="NZ_FNDZ01000001.1"/>
</dbReference>
<comment type="similarity">
    <text evidence="2 5">Belongs to the pseudouridine synthase TruB family. Type 1 subfamily.</text>
</comment>
<dbReference type="Gene3D" id="3.30.2350.10">
    <property type="entry name" value="Pseudouridine synthase"/>
    <property type="match status" value="1"/>
</dbReference>
<evidence type="ECO:0000313" key="9">
    <source>
        <dbReference type="Proteomes" id="UP000183255"/>
    </source>
</evidence>
<organism evidence="8 9">
    <name type="scientific">Proteiniclasticum ruminis</name>
    <dbReference type="NCBI Taxonomy" id="398199"/>
    <lineage>
        <taxon>Bacteria</taxon>
        <taxon>Bacillati</taxon>
        <taxon>Bacillota</taxon>
        <taxon>Clostridia</taxon>
        <taxon>Eubacteriales</taxon>
        <taxon>Clostridiaceae</taxon>
        <taxon>Proteiniclasticum</taxon>
    </lineage>
</organism>
<dbReference type="GO" id="GO:0003723">
    <property type="term" value="F:RNA binding"/>
    <property type="evidence" value="ECO:0007669"/>
    <property type="project" value="InterPro"/>
</dbReference>
<dbReference type="InterPro" id="IPR020103">
    <property type="entry name" value="PsdUridine_synth_cat_dom_sf"/>
</dbReference>
<dbReference type="EC" id="5.4.99.25" evidence="5"/>
<feature type="domain" description="tRNA pseudouridylate synthase B C-terminal" evidence="7">
    <location>
        <begin position="173"/>
        <end position="214"/>
    </location>
</feature>
<reference evidence="8 9" key="1">
    <citation type="submission" date="2016-10" db="EMBL/GenBank/DDBJ databases">
        <authorList>
            <person name="de Groot N.N."/>
        </authorList>
    </citation>
    <scope>NUCLEOTIDE SEQUENCE [LARGE SCALE GENOMIC DNA]</scope>
    <source>
        <strain evidence="8 9">CGMCC 1.5058</strain>
    </source>
</reference>
<accession>A0A1G8G048</accession>
<dbReference type="GO" id="GO:0031119">
    <property type="term" value="P:tRNA pseudouridine synthesis"/>
    <property type="evidence" value="ECO:0007669"/>
    <property type="project" value="UniProtKB-UniRule"/>
</dbReference>
<dbReference type="SUPFAM" id="SSF55120">
    <property type="entry name" value="Pseudouridine synthase"/>
    <property type="match status" value="1"/>
</dbReference>
<name>A0A1G8G048_9CLOT</name>
<keyword evidence="4 5" id="KW-0413">Isomerase</keyword>
<comment type="function">
    <text evidence="5">Responsible for synthesis of pseudouridine from uracil-55 in the psi GC loop of transfer RNAs.</text>
</comment>
<evidence type="ECO:0000256" key="5">
    <source>
        <dbReference type="HAMAP-Rule" id="MF_01080"/>
    </source>
</evidence>
<dbReference type="Pfam" id="PF01509">
    <property type="entry name" value="TruB_N"/>
    <property type="match status" value="1"/>
</dbReference>
<dbReference type="GO" id="GO:0160148">
    <property type="term" value="F:tRNA pseudouridine(55) synthase activity"/>
    <property type="evidence" value="ECO:0007669"/>
    <property type="project" value="UniProtKB-EC"/>
</dbReference>
<feature type="domain" description="Pseudouridine synthase II N-terminal" evidence="6">
    <location>
        <begin position="23"/>
        <end position="172"/>
    </location>
</feature>
<dbReference type="InterPro" id="IPR014780">
    <property type="entry name" value="tRNA_psdUridine_synth_TruB"/>
</dbReference>
<dbReference type="AlphaFoldDB" id="A0A1G8G048"/>
<evidence type="ECO:0000313" key="8">
    <source>
        <dbReference type="EMBL" id="SDH87779.1"/>
    </source>
</evidence>
<dbReference type="Pfam" id="PF16198">
    <property type="entry name" value="TruB_C_2"/>
    <property type="match status" value="1"/>
</dbReference>
<dbReference type="HAMAP" id="MF_01080">
    <property type="entry name" value="TruB_bact"/>
    <property type="match status" value="1"/>
</dbReference>
<dbReference type="GO" id="GO:1990481">
    <property type="term" value="P:mRNA pseudouridine synthesis"/>
    <property type="evidence" value="ECO:0007669"/>
    <property type="project" value="TreeGrafter"/>
</dbReference>
<evidence type="ECO:0000256" key="3">
    <source>
        <dbReference type="ARBA" id="ARBA00022694"/>
    </source>
</evidence>
<dbReference type="InterPro" id="IPR032819">
    <property type="entry name" value="TruB_C"/>
</dbReference>
<dbReference type="PANTHER" id="PTHR13767:SF2">
    <property type="entry name" value="PSEUDOURIDYLATE SYNTHASE TRUB1"/>
    <property type="match status" value="1"/>
</dbReference>
<dbReference type="Proteomes" id="UP000183255">
    <property type="component" value="Unassembled WGS sequence"/>
</dbReference>
<dbReference type="PANTHER" id="PTHR13767">
    <property type="entry name" value="TRNA-PSEUDOURIDINE SYNTHASE"/>
    <property type="match status" value="1"/>
</dbReference>
<protein>
    <recommendedName>
        <fullName evidence="5">tRNA pseudouridine synthase B</fullName>
        <ecNumber evidence="5">5.4.99.25</ecNumber>
    </recommendedName>
    <alternativeName>
        <fullName evidence="5">tRNA pseudouridine(55) synthase</fullName>
        <shortName evidence="5">Psi55 synthase</shortName>
    </alternativeName>
    <alternativeName>
        <fullName evidence="5">tRNA pseudouridylate synthase</fullName>
    </alternativeName>
    <alternativeName>
        <fullName evidence="5">tRNA-uridine isomerase</fullName>
    </alternativeName>
</protein>
<dbReference type="CDD" id="cd02573">
    <property type="entry name" value="PseudoU_synth_EcTruB"/>
    <property type="match status" value="1"/>
</dbReference>
<comment type="catalytic activity">
    <reaction evidence="1 5">
        <text>uridine(55) in tRNA = pseudouridine(55) in tRNA</text>
        <dbReference type="Rhea" id="RHEA:42532"/>
        <dbReference type="Rhea" id="RHEA-COMP:10101"/>
        <dbReference type="Rhea" id="RHEA-COMP:10102"/>
        <dbReference type="ChEBI" id="CHEBI:65314"/>
        <dbReference type="ChEBI" id="CHEBI:65315"/>
        <dbReference type="EC" id="5.4.99.25"/>
    </reaction>
</comment>
<dbReference type="InterPro" id="IPR002501">
    <property type="entry name" value="PsdUridine_synth_N"/>
</dbReference>
<dbReference type="NCBIfam" id="TIGR00431">
    <property type="entry name" value="TruB"/>
    <property type="match status" value="1"/>
</dbReference>
<evidence type="ECO:0000256" key="2">
    <source>
        <dbReference type="ARBA" id="ARBA00005642"/>
    </source>
</evidence>
<keyword evidence="3 5" id="KW-0819">tRNA processing</keyword>
<proteinExistence type="inferred from homology"/>
<evidence type="ECO:0000256" key="1">
    <source>
        <dbReference type="ARBA" id="ARBA00000385"/>
    </source>
</evidence>
<gene>
    <name evidence="5" type="primary">truB</name>
    <name evidence="8" type="ORF">SAMN05421804_10198</name>
</gene>
<feature type="active site" description="Nucleophile" evidence="5">
    <location>
        <position position="38"/>
    </location>
</feature>
<sequence>MNGVLNIYKERGMTSFQVVASVKRITGIKKVGHTGTLDPEAEGVLPVCVGRATKLVDYIMDGEKIYRASFQFGKISDTLDAFGEVQETGEPLPKLANVTEVLQSFMGTTKQIPPMFSALKVQGKRLYELARDGKEIPREARVIHVSEIHLIDYDESSGEGSFLLCCSKGTYVRSIIDDLGRMLGSGAIMTGLVREATGGFQKDASVTLSRLEQEGVEKYLIGMEEVLKSFPALIVPDVFLNLIVNGVKVKDQRLVSSIKAGHYKGLDGQGKLLGILERTEDILYLKLNLM</sequence>
<dbReference type="EMBL" id="FNDZ01000001">
    <property type="protein sequence ID" value="SDH87779.1"/>
    <property type="molecule type" value="Genomic_DNA"/>
</dbReference>
<evidence type="ECO:0000259" key="7">
    <source>
        <dbReference type="Pfam" id="PF16198"/>
    </source>
</evidence>
<evidence type="ECO:0000259" key="6">
    <source>
        <dbReference type="Pfam" id="PF01509"/>
    </source>
</evidence>